<dbReference type="Gene3D" id="3.40.50.300">
    <property type="entry name" value="P-loop containing nucleotide triphosphate hydrolases"/>
    <property type="match status" value="1"/>
</dbReference>
<dbReference type="SUPFAM" id="SSF52540">
    <property type="entry name" value="P-loop containing nucleoside triphosphate hydrolases"/>
    <property type="match status" value="1"/>
</dbReference>
<dbReference type="AlphaFoldDB" id="W8X8Y2"/>
<dbReference type="Proteomes" id="UP000019805">
    <property type="component" value="Chromosome"/>
</dbReference>
<name>W8X8Y2_CASD6</name>
<keyword evidence="3" id="KW-1185">Reference proteome</keyword>
<dbReference type="KEGG" id="cdn:BN940_07016"/>
<organism evidence="2 3">
    <name type="scientific">Castellaniella defragrans (strain DSM 12143 / CCUG 39792 / 65Phen)</name>
    <name type="common">Alcaligenes defragrans</name>
    <dbReference type="NCBI Taxonomy" id="1437824"/>
    <lineage>
        <taxon>Bacteria</taxon>
        <taxon>Pseudomonadati</taxon>
        <taxon>Pseudomonadota</taxon>
        <taxon>Betaproteobacteria</taxon>
        <taxon>Burkholderiales</taxon>
        <taxon>Alcaligenaceae</taxon>
        <taxon>Castellaniella</taxon>
    </lineage>
</organism>
<reference evidence="2 3" key="1">
    <citation type="journal article" date="2014" name="BMC Microbiol.">
        <title>The oxygen-independent metabolism of cyclic monoterpenes in Castellaniella defragrans 65Phen.</title>
        <authorList>
            <person name="Petasch J."/>
            <person name="Disch E.M."/>
            <person name="Markert S."/>
            <person name="Becher D."/>
            <person name="Schweder T."/>
            <person name="Huttel B."/>
            <person name="Reinhardt R."/>
            <person name="Harder J."/>
        </authorList>
    </citation>
    <scope>NUCLEOTIDE SEQUENCE [LARGE SCALE GENOMIC DNA]</scope>
    <source>
        <strain evidence="2">65Phen</strain>
    </source>
</reference>
<dbReference type="HOGENOM" id="CLU_039599_0_0_4"/>
<sequence length="380" mass="40450">MVQAATITPQPINWLWPTWLATGKLTILAGAAGTGKTTLALGLAATLTSAGIWPDGQACNTTGNVIIWSSEDDPADTLIPRLMAMGADLERVYIIQGKISDQGEREPFDPASDMDLLKLAAARMGGVDLLMIDPIVSAIKGDMHKANDVRRGLQAMVDFAAEQGAAIIGISHFAKGTKGSDPQERVIGSQAFAALARMVLVAAKQEGSDMRVLARAKSNIAVDDGGIEYGIQPATLDSGIETTRAWWGGKIEGSAREILNAVDGVDDGHTELDDACDFLRDLLADGPVPSKKVRQDADGAGYSWATIRRAQKKIGVEAERVGDGIGAKSGWVWRLSPGTQFPKMLNEPAKALNPGSEHLREDVSTLVEIEPFKSHSVEVF</sequence>
<dbReference type="Pfam" id="PF13481">
    <property type="entry name" value="AAA_25"/>
    <property type="match status" value="1"/>
</dbReference>
<dbReference type="PATRIC" id="fig|1437824.5.peg.1386"/>
<dbReference type="InterPro" id="IPR003593">
    <property type="entry name" value="AAA+_ATPase"/>
</dbReference>
<dbReference type="SMART" id="SM00382">
    <property type="entry name" value="AAA"/>
    <property type="match status" value="1"/>
</dbReference>
<protein>
    <submittedName>
        <fullName evidence="2">DNA primase, phage-associated</fullName>
    </submittedName>
</protein>
<dbReference type="InterPro" id="IPR027417">
    <property type="entry name" value="P-loop_NTPase"/>
</dbReference>
<accession>W8X8Y2</accession>
<proteinExistence type="predicted"/>
<dbReference type="EMBL" id="HG916765">
    <property type="protein sequence ID" value="CDM23870.1"/>
    <property type="molecule type" value="Genomic_DNA"/>
</dbReference>
<evidence type="ECO:0000259" key="1">
    <source>
        <dbReference type="SMART" id="SM00382"/>
    </source>
</evidence>
<evidence type="ECO:0000313" key="3">
    <source>
        <dbReference type="Proteomes" id="UP000019805"/>
    </source>
</evidence>
<dbReference type="eggNOG" id="COG3598">
    <property type="taxonomic scope" value="Bacteria"/>
</dbReference>
<feature type="domain" description="AAA+ ATPase" evidence="1">
    <location>
        <begin position="22"/>
        <end position="202"/>
    </location>
</feature>
<gene>
    <name evidence="2" type="ORF">BN940_07016</name>
</gene>
<dbReference type="STRING" id="1437824.BN940_07016"/>
<evidence type="ECO:0000313" key="2">
    <source>
        <dbReference type="EMBL" id="CDM23870.1"/>
    </source>
</evidence>